<sequence length="250" mass="27709">MNRDWTFFVRAIVLATCGGLALALLGPFGTYLNGPLPERLLFWMTTCWAGLLLYGLTVHFLLVRWRGTVVDWLALFFGVLLASAPEAWISRTLALYLWPHLETKFPAMPLWYGQTAVLGCVFTLIGVQWRLRRQRAGKAAAPAAEPAPPEPEGAFADPRTIIALQIEDHYVRVHRAEGSQMVLMPLKHAIGAMDGVEGLQTHRSWWVARAAVSEVQGTARSMQLRLSNGLQVPVARSAVITLRSAGWLPD</sequence>
<accession>A0ABT0BRU3</accession>
<feature type="transmembrane region" description="Helical" evidence="1">
    <location>
        <begin position="7"/>
        <end position="28"/>
    </location>
</feature>
<keyword evidence="1" id="KW-0472">Membrane</keyword>
<evidence type="ECO:0000259" key="2">
    <source>
        <dbReference type="PROSITE" id="PS50930"/>
    </source>
</evidence>
<dbReference type="Proteomes" id="UP001202281">
    <property type="component" value="Unassembled WGS sequence"/>
</dbReference>
<dbReference type="Pfam" id="PF04397">
    <property type="entry name" value="LytTR"/>
    <property type="match status" value="1"/>
</dbReference>
<feature type="transmembrane region" description="Helical" evidence="1">
    <location>
        <begin position="109"/>
        <end position="129"/>
    </location>
</feature>
<feature type="transmembrane region" description="Helical" evidence="1">
    <location>
        <begin position="69"/>
        <end position="89"/>
    </location>
</feature>
<reference evidence="3 4" key="1">
    <citation type="submission" date="2022-04" db="EMBL/GenBank/DDBJ databases">
        <title>Identification of a novel bacterium isolated from mangrove sediments.</title>
        <authorList>
            <person name="Pan X."/>
        </authorList>
    </citation>
    <scope>NUCLEOTIDE SEQUENCE [LARGE SCALE GENOMIC DNA]</scope>
    <source>
        <strain evidence="3 4">B2638</strain>
    </source>
</reference>
<keyword evidence="3" id="KW-0238">DNA-binding</keyword>
<dbReference type="SMART" id="SM00850">
    <property type="entry name" value="LytTR"/>
    <property type="match status" value="1"/>
</dbReference>
<name>A0ABT0BRU3_9SPHN</name>
<evidence type="ECO:0000256" key="1">
    <source>
        <dbReference type="SAM" id="Phobius"/>
    </source>
</evidence>
<keyword evidence="4" id="KW-1185">Reference proteome</keyword>
<dbReference type="Gene3D" id="2.40.50.1020">
    <property type="entry name" value="LytTr DNA-binding domain"/>
    <property type="match status" value="1"/>
</dbReference>
<feature type="transmembrane region" description="Helical" evidence="1">
    <location>
        <begin position="40"/>
        <end position="62"/>
    </location>
</feature>
<dbReference type="RefSeq" id="WP_243921808.1">
    <property type="nucleotide sequence ID" value="NZ_JALHLG010000018.1"/>
</dbReference>
<dbReference type="InterPro" id="IPR007492">
    <property type="entry name" value="LytTR_DNA-bd_dom"/>
</dbReference>
<dbReference type="PROSITE" id="PS50930">
    <property type="entry name" value="HTH_LYTTR"/>
    <property type="match status" value="1"/>
</dbReference>
<keyword evidence="1" id="KW-1133">Transmembrane helix</keyword>
<evidence type="ECO:0000313" key="4">
    <source>
        <dbReference type="Proteomes" id="UP001202281"/>
    </source>
</evidence>
<dbReference type="EMBL" id="JALHLG010000018">
    <property type="protein sequence ID" value="MCJ2187780.1"/>
    <property type="molecule type" value="Genomic_DNA"/>
</dbReference>
<gene>
    <name evidence="3" type="ORF">MTR66_13245</name>
</gene>
<feature type="domain" description="HTH LytTR-type" evidence="2">
    <location>
        <begin position="157"/>
        <end position="248"/>
    </location>
</feature>
<organism evidence="3 4">
    <name type="scientific">Novosphingobium beihaiensis</name>
    <dbReference type="NCBI Taxonomy" id="2930389"/>
    <lineage>
        <taxon>Bacteria</taxon>
        <taxon>Pseudomonadati</taxon>
        <taxon>Pseudomonadota</taxon>
        <taxon>Alphaproteobacteria</taxon>
        <taxon>Sphingomonadales</taxon>
        <taxon>Sphingomonadaceae</taxon>
        <taxon>Novosphingobium</taxon>
    </lineage>
</organism>
<comment type="caution">
    <text evidence="3">The sequence shown here is derived from an EMBL/GenBank/DDBJ whole genome shotgun (WGS) entry which is preliminary data.</text>
</comment>
<protein>
    <submittedName>
        <fullName evidence="3">LytTR family transcriptional regulator DNA-binding domain-containing protein</fullName>
    </submittedName>
</protein>
<dbReference type="GO" id="GO:0003677">
    <property type="term" value="F:DNA binding"/>
    <property type="evidence" value="ECO:0007669"/>
    <property type="project" value="UniProtKB-KW"/>
</dbReference>
<evidence type="ECO:0000313" key="3">
    <source>
        <dbReference type="EMBL" id="MCJ2187780.1"/>
    </source>
</evidence>
<keyword evidence="1" id="KW-0812">Transmembrane</keyword>
<proteinExistence type="predicted"/>